<feature type="domain" description="Four-carbon acid sugar kinase nucleotide binding" evidence="8">
    <location>
        <begin position="296"/>
        <end position="375"/>
    </location>
</feature>
<dbReference type="EMBL" id="AP019791">
    <property type="protein sequence ID" value="BBL80691.1"/>
    <property type="molecule type" value="Genomic_DNA"/>
</dbReference>
<keyword evidence="10" id="KW-1185">Reference proteome</keyword>
<evidence type="ECO:0000256" key="5">
    <source>
        <dbReference type="ARBA" id="ARBA00022840"/>
    </source>
</evidence>
<dbReference type="OrthoDB" id="191465at2"/>
<dbReference type="InterPro" id="IPR010737">
    <property type="entry name" value="4-carb_acid_sugar_kinase_N"/>
</dbReference>
<evidence type="ECO:0000313" key="9">
    <source>
        <dbReference type="EMBL" id="BBL80691.1"/>
    </source>
</evidence>
<keyword evidence="2" id="KW-0808">Transferase</keyword>
<dbReference type="Proteomes" id="UP000318065">
    <property type="component" value="Chromosome"/>
</dbReference>
<dbReference type="Gene3D" id="3.40.980.20">
    <property type="entry name" value="Four-carbon acid sugar kinase, nucleotide binding domain"/>
    <property type="match status" value="1"/>
</dbReference>
<protein>
    <submittedName>
        <fullName evidence="9">Membrane protein</fullName>
    </submittedName>
</protein>
<dbReference type="InterPro" id="IPR042213">
    <property type="entry name" value="NBD_C_sf"/>
</dbReference>
<evidence type="ECO:0000256" key="1">
    <source>
        <dbReference type="ARBA" id="ARBA00005715"/>
    </source>
</evidence>
<keyword evidence="6" id="KW-0119">Carbohydrate metabolism</keyword>
<evidence type="ECO:0000259" key="8">
    <source>
        <dbReference type="Pfam" id="PF17042"/>
    </source>
</evidence>
<keyword evidence="5" id="KW-0067">ATP-binding</keyword>
<dbReference type="InterPro" id="IPR037051">
    <property type="entry name" value="4-carb_acid_sugar_kinase_N_sf"/>
</dbReference>
<dbReference type="RefSeq" id="WP_143528676.1">
    <property type="nucleotide sequence ID" value="NZ_AP019791.1"/>
</dbReference>
<dbReference type="SUPFAM" id="SSF142764">
    <property type="entry name" value="YgbK-like"/>
    <property type="match status" value="1"/>
</dbReference>
<evidence type="ECO:0000259" key="7">
    <source>
        <dbReference type="Pfam" id="PF07005"/>
    </source>
</evidence>
<feature type="domain" description="Four-carbon acid sugar kinase N-terminal" evidence="7">
    <location>
        <begin position="4"/>
        <end position="214"/>
    </location>
</feature>
<accession>A0A510HKY8</accession>
<proteinExistence type="inferred from homology"/>
<name>A0A510HKY8_9ACTN</name>
<dbReference type="AlphaFoldDB" id="A0A510HKY8"/>
<evidence type="ECO:0000256" key="2">
    <source>
        <dbReference type="ARBA" id="ARBA00022679"/>
    </source>
</evidence>
<keyword evidence="3" id="KW-0547">Nucleotide-binding</keyword>
<evidence type="ECO:0000313" key="10">
    <source>
        <dbReference type="Proteomes" id="UP000318065"/>
    </source>
</evidence>
<evidence type="ECO:0000256" key="3">
    <source>
        <dbReference type="ARBA" id="ARBA00022741"/>
    </source>
</evidence>
<dbReference type="GO" id="GO:0005524">
    <property type="term" value="F:ATP binding"/>
    <property type="evidence" value="ECO:0007669"/>
    <property type="project" value="UniProtKB-KW"/>
</dbReference>
<dbReference type="InterPro" id="IPR031475">
    <property type="entry name" value="NBD_C"/>
</dbReference>
<organism evidence="9 10">
    <name type="scientific">Rubrobacter xylanophilus</name>
    <dbReference type="NCBI Taxonomy" id="49319"/>
    <lineage>
        <taxon>Bacteria</taxon>
        <taxon>Bacillati</taxon>
        <taxon>Actinomycetota</taxon>
        <taxon>Rubrobacteria</taxon>
        <taxon>Rubrobacterales</taxon>
        <taxon>Rubrobacteraceae</taxon>
        <taxon>Rubrobacter</taxon>
    </lineage>
</organism>
<dbReference type="Pfam" id="PF17042">
    <property type="entry name" value="NBD_C"/>
    <property type="match status" value="1"/>
</dbReference>
<reference evidence="9" key="1">
    <citation type="journal article" date="2019" name="Microbiol. Resour. Announc.">
        <title>Complete Genome Sequence of Rubrobacter xylanophilus Strain AA3-22, Isolated from Arima Onsen in Japan.</title>
        <authorList>
            <person name="Tomariguchi N."/>
            <person name="Miyazaki K."/>
        </authorList>
    </citation>
    <scope>NUCLEOTIDE SEQUENCE [LARGE SCALE GENOMIC DNA]</scope>
    <source>
        <strain evidence="9">AA3-22</strain>
    </source>
</reference>
<comment type="similarity">
    <text evidence="1">Belongs to the four-carbon acid sugar kinase family.</text>
</comment>
<dbReference type="Pfam" id="PF07005">
    <property type="entry name" value="SBD_N"/>
    <property type="match status" value="1"/>
</dbReference>
<gene>
    <name evidence="9" type="ORF">RxyAA322_25450</name>
</gene>
<evidence type="ECO:0000256" key="4">
    <source>
        <dbReference type="ARBA" id="ARBA00022777"/>
    </source>
</evidence>
<keyword evidence="4" id="KW-0418">Kinase</keyword>
<evidence type="ECO:0000256" key="6">
    <source>
        <dbReference type="ARBA" id="ARBA00023277"/>
    </source>
</evidence>
<dbReference type="Gene3D" id="3.40.50.10840">
    <property type="entry name" value="Putative sugar-binding, N-terminal domain"/>
    <property type="match status" value="1"/>
</dbReference>
<dbReference type="GO" id="GO:0016301">
    <property type="term" value="F:kinase activity"/>
    <property type="evidence" value="ECO:0007669"/>
    <property type="project" value="UniProtKB-KW"/>
</dbReference>
<sequence length="389" mass="38984">MRFAIVADDLTGAMDSGVQLAGAGYRTAVALEGVPLPPAPELDAVVADTGSRTLSPDEAASRVKRAVGALGGAGILYKKIDSTLRGPIGAEVEAALAASGRAAALICPAFPAAGRTTRGGMQLVRGEPVERTGFARDPRTPVLTSSLTSLIPGVGAVLGTEELSDPTRVRGALRRHRLVAADAETEAHLAALVRAVPDPSEVLWVGSAGLARALAEVYPGPRAPGGPLPAAERVVAAVGSRNEMSLRQRELLAAEPGVVEVVVRGDGGGSVRAAIRALAAGARCALLRPEDAAGDPEAVLRVLGGAAAGLARSFPGTGLILTGGDTAAAVARGLGAGGILVLRELEPGVPIGVLLGPHPCPVVTKAGGFGRDGTLRDAMGLLLGERSPA</sequence>